<name>A0A183MEA1_9TREM</name>
<evidence type="ECO:0000313" key="2">
    <source>
        <dbReference type="Proteomes" id="UP000277204"/>
    </source>
</evidence>
<accession>A0A183MEA1</accession>
<evidence type="ECO:0000313" key="1">
    <source>
        <dbReference type="EMBL" id="VDP15668.1"/>
    </source>
</evidence>
<reference evidence="1 2" key="1">
    <citation type="submission" date="2018-11" db="EMBL/GenBank/DDBJ databases">
        <authorList>
            <consortium name="Pathogen Informatics"/>
        </authorList>
    </citation>
    <scope>NUCLEOTIDE SEQUENCE [LARGE SCALE GENOMIC DNA]</scope>
    <source>
        <strain evidence="1 2">Zambia</strain>
    </source>
</reference>
<gene>
    <name evidence="1" type="ORF">SMRZ_LOCUS14376</name>
</gene>
<keyword evidence="2" id="KW-1185">Reference proteome</keyword>
<protein>
    <submittedName>
        <fullName evidence="1">Uncharacterized protein</fullName>
    </submittedName>
</protein>
<sequence length="129" mass="15390">MKTSISGGKHGIQWIAWNQPKDLDFVDDPAILSLTHEQICLRKIFNLRWSDTLSNNLLWQRTNQLPSKEEIMNRRWRWIEHILQILSNYIMRKAITWNHLEKKGGRPRNTLGWELEADIKRMNSGQEQL</sequence>
<proteinExistence type="predicted"/>
<dbReference type="EMBL" id="UZAI01016775">
    <property type="protein sequence ID" value="VDP15668.1"/>
    <property type="molecule type" value="Genomic_DNA"/>
</dbReference>
<organism evidence="1 2">
    <name type="scientific">Schistosoma margrebowiei</name>
    <dbReference type="NCBI Taxonomy" id="48269"/>
    <lineage>
        <taxon>Eukaryota</taxon>
        <taxon>Metazoa</taxon>
        <taxon>Spiralia</taxon>
        <taxon>Lophotrochozoa</taxon>
        <taxon>Platyhelminthes</taxon>
        <taxon>Trematoda</taxon>
        <taxon>Digenea</taxon>
        <taxon>Strigeidida</taxon>
        <taxon>Schistosomatoidea</taxon>
        <taxon>Schistosomatidae</taxon>
        <taxon>Schistosoma</taxon>
    </lineage>
</organism>
<dbReference type="Proteomes" id="UP000277204">
    <property type="component" value="Unassembled WGS sequence"/>
</dbReference>
<dbReference type="AlphaFoldDB" id="A0A183MEA1"/>